<accession>A0ABU6LAX0</accession>
<evidence type="ECO:0000259" key="2">
    <source>
        <dbReference type="Pfam" id="PF11726"/>
    </source>
</evidence>
<proteinExistence type="predicted"/>
<reference evidence="3 4" key="1">
    <citation type="submission" date="2024-01" db="EMBL/GenBank/DDBJ databases">
        <title>Active colonisers of the gastrointestinal tract of Atlantic salmon farmed in a warm water region.</title>
        <authorList>
            <person name="Bowman J.P."/>
        </authorList>
    </citation>
    <scope>NUCLEOTIDE SEQUENCE [LARGE SCALE GENOMIC DNA]</scope>
    <source>
        <strain evidence="3 4">S3MW1</strain>
    </source>
</reference>
<evidence type="ECO:0000313" key="3">
    <source>
        <dbReference type="EMBL" id="MEC6833358.1"/>
    </source>
</evidence>
<dbReference type="InterPro" id="IPR057271">
    <property type="entry name" value="YagK_YfjJ_C"/>
</dbReference>
<evidence type="ECO:0000313" key="4">
    <source>
        <dbReference type="Proteomes" id="UP001306119"/>
    </source>
</evidence>
<dbReference type="RefSeq" id="WP_327775471.1">
    <property type="nucleotide sequence ID" value="NZ_JAYXUG010000018.1"/>
</dbReference>
<dbReference type="Proteomes" id="UP001306119">
    <property type="component" value="Unassembled WGS sequence"/>
</dbReference>
<feature type="domain" description="YagK/YfjJ C-terminal" evidence="2">
    <location>
        <begin position="39"/>
        <end position="168"/>
    </location>
</feature>
<evidence type="ECO:0000256" key="1">
    <source>
        <dbReference type="SAM" id="MobiDB-lite"/>
    </source>
</evidence>
<gene>
    <name evidence="3" type="ORF">VXS06_16445</name>
</gene>
<comment type="caution">
    <text evidence="3">The sequence shown here is derived from an EMBL/GenBank/DDBJ whole genome shotgun (WGS) entry which is preliminary data.</text>
</comment>
<name>A0ABU6LAX0_9GAMM</name>
<dbReference type="EMBL" id="JAYXUG010000018">
    <property type="protein sequence ID" value="MEC6833358.1"/>
    <property type="molecule type" value="Genomic_DNA"/>
</dbReference>
<protein>
    <submittedName>
        <fullName evidence="3">Inovirus-type Gp2 protein</fullName>
    </submittedName>
</protein>
<sequence>MINTADFIYSNMVWSIMDFKDGINTMLMNKIIGQLSASLSHYSKVLAIRLDFHSQIETETNQSISALFKQLITKLKRRYQCKIGYVWVREQGEASNKPHYHSALILNGHKVYHPSKIIKQLMADIELNPYMTCYVPENCYYQVQRNNLESQQALIYRLSYLAKNNTKGKRPTQTKDYQTSRIKPHEPNK</sequence>
<keyword evidence="4" id="KW-1185">Reference proteome</keyword>
<organism evidence="3 4">
    <name type="scientific">Photobacterium toruni</name>
    <dbReference type="NCBI Taxonomy" id="1935446"/>
    <lineage>
        <taxon>Bacteria</taxon>
        <taxon>Pseudomonadati</taxon>
        <taxon>Pseudomonadota</taxon>
        <taxon>Gammaproteobacteria</taxon>
        <taxon>Vibrionales</taxon>
        <taxon>Vibrionaceae</taxon>
        <taxon>Photobacterium</taxon>
    </lineage>
</organism>
<dbReference type="Pfam" id="PF11726">
    <property type="entry name" value="YagK_YfjJ_C"/>
    <property type="match status" value="1"/>
</dbReference>
<feature type="region of interest" description="Disordered" evidence="1">
    <location>
        <begin position="165"/>
        <end position="189"/>
    </location>
</feature>